<dbReference type="EMBL" id="JANPWB010000004">
    <property type="protein sequence ID" value="KAJ1193290.1"/>
    <property type="molecule type" value="Genomic_DNA"/>
</dbReference>
<dbReference type="AlphaFoldDB" id="A0AAV7UYX6"/>
<protein>
    <submittedName>
        <fullName evidence="1">Uncharacterized protein</fullName>
    </submittedName>
</protein>
<evidence type="ECO:0000313" key="2">
    <source>
        <dbReference type="Proteomes" id="UP001066276"/>
    </source>
</evidence>
<dbReference type="Proteomes" id="UP001066276">
    <property type="component" value="Chromosome 2_2"/>
</dbReference>
<proteinExistence type="predicted"/>
<accession>A0AAV7UYX6</accession>
<gene>
    <name evidence="1" type="ORF">NDU88_002589</name>
</gene>
<comment type="caution">
    <text evidence="1">The sequence shown here is derived from an EMBL/GenBank/DDBJ whole genome shotgun (WGS) entry which is preliminary data.</text>
</comment>
<reference evidence="1" key="1">
    <citation type="journal article" date="2022" name="bioRxiv">
        <title>Sequencing and chromosome-scale assembly of the giantPleurodeles waltlgenome.</title>
        <authorList>
            <person name="Brown T."/>
            <person name="Elewa A."/>
            <person name="Iarovenko S."/>
            <person name="Subramanian E."/>
            <person name="Araus A.J."/>
            <person name="Petzold A."/>
            <person name="Susuki M."/>
            <person name="Suzuki K.-i.T."/>
            <person name="Hayashi T."/>
            <person name="Toyoda A."/>
            <person name="Oliveira C."/>
            <person name="Osipova E."/>
            <person name="Leigh N.D."/>
            <person name="Simon A."/>
            <person name="Yun M.H."/>
        </authorList>
    </citation>
    <scope>NUCLEOTIDE SEQUENCE</scope>
    <source>
        <strain evidence="1">20211129_DDA</strain>
        <tissue evidence="1">Liver</tissue>
    </source>
</reference>
<organism evidence="1 2">
    <name type="scientific">Pleurodeles waltl</name>
    <name type="common">Iberian ribbed newt</name>
    <dbReference type="NCBI Taxonomy" id="8319"/>
    <lineage>
        <taxon>Eukaryota</taxon>
        <taxon>Metazoa</taxon>
        <taxon>Chordata</taxon>
        <taxon>Craniata</taxon>
        <taxon>Vertebrata</taxon>
        <taxon>Euteleostomi</taxon>
        <taxon>Amphibia</taxon>
        <taxon>Batrachia</taxon>
        <taxon>Caudata</taxon>
        <taxon>Salamandroidea</taxon>
        <taxon>Salamandridae</taxon>
        <taxon>Pleurodelinae</taxon>
        <taxon>Pleurodeles</taxon>
    </lineage>
</organism>
<evidence type="ECO:0000313" key="1">
    <source>
        <dbReference type="EMBL" id="KAJ1193290.1"/>
    </source>
</evidence>
<sequence>MTILQGLRWGSWMVVTCSDNMPGPTWTTLDPDPLVALLGYVREIPHNVRRFTALEIPLAKQEIAIYRGSSRIPTTQAWLISTSSCDTDSEIYVKTLLQVSRHMGHNQELATSAGFRSTHLDRNPLFMLSLYTPSTFFWDIALPPATS</sequence>
<name>A0AAV7UYX6_PLEWA</name>
<keyword evidence="2" id="KW-1185">Reference proteome</keyword>